<keyword evidence="3" id="KW-0067">ATP-binding</keyword>
<evidence type="ECO:0000313" key="3">
    <source>
        <dbReference type="EMBL" id="GFR96336.1"/>
    </source>
</evidence>
<dbReference type="EMBL" id="BMAT01005576">
    <property type="protein sequence ID" value="GFR96336.1"/>
    <property type="molecule type" value="Genomic_DNA"/>
</dbReference>
<dbReference type="InterPro" id="IPR025476">
    <property type="entry name" value="Helitron_helicase-like"/>
</dbReference>
<reference evidence="3 4" key="1">
    <citation type="journal article" date="2021" name="Elife">
        <title>Chloroplast acquisition without the gene transfer in kleptoplastic sea slugs, Plakobranchus ocellatus.</title>
        <authorList>
            <person name="Maeda T."/>
            <person name="Takahashi S."/>
            <person name="Yoshida T."/>
            <person name="Shimamura S."/>
            <person name="Takaki Y."/>
            <person name="Nagai Y."/>
            <person name="Toyoda A."/>
            <person name="Suzuki Y."/>
            <person name="Arimoto A."/>
            <person name="Ishii H."/>
            <person name="Satoh N."/>
            <person name="Nishiyama T."/>
            <person name="Hasebe M."/>
            <person name="Maruyama T."/>
            <person name="Minagawa J."/>
            <person name="Obokata J."/>
            <person name="Shigenobu S."/>
        </authorList>
    </citation>
    <scope>NUCLEOTIDE SEQUENCE [LARGE SCALE GENOMIC DNA]</scope>
</reference>
<dbReference type="PANTHER" id="PTHR45786">
    <property type="entry name" value="DNA BINDING PROTEIN-LIKE"/>
    <property type="match status" value="1"/>
</dbReference>
<dbReference type="AlphaFoldDB" id="A0AAV4HI01"/>
<keyword evidence="3" id="KW-0347">Helicase</keyword>
<dbReference type="GO" id="GO:0004386">
    <property type="term" value="F:helicase activity"/>
    <property type="evidence" value="ECO:0007669"/>
    <property type="project" value="UniProtKB-KW"/>
</dbReference>
<gene>
    <name evidence="3" type="ORF">ElyMa_002718600</name>
</gene>
<feature type="region of interest" description="Disordered" evidence="1">
    <location>
        <begin position="196"/>
        <end position="222"/>
    </location>
</feature>
<feature type="domain" description="Helitron helicase-like" evidence="2">
    <location>
        <begin position="144"/>
        <end position="218"/>
    </location>
</feature>
<comment type="caution">
    <text evidence="3">The sequence shown here is derived from an EMBL/GenBank/DDBJ whole genome shotgun (WGS) entry which is preliminary data.</text>
</comment>
<evidence type="ECO:0000256" key="1">
    <source>
        <dbReference type="SAM" id="MobiDB-lite"/>
    </source>
</evidence>
<proteinExistence type="predicted"/>
<dbReference type="PANTHER" id="PTHR45786:SF74">
    <property type="entry name" value="ATP-DEPENDENT DNA HELICASE"/>
    <property type="match status" value="1"/>
</dbReference>
<dbReference type="Pfam" id="PF14214">
    <property type="entry name" value="Helitron_like_N"/>
    <property type="match status" value="1"/>
</dbReference>
<sequence length="222" mass="25585">MDSGEAVQRKKSPFQELQYSILADVQDMQHQHNRYIRELRCAYEFVCICYGSYVIVIPENARPSGEHERRYNAPTSNDIADVMPNDPVRQRDIFCTKECISELHKAYDPLQHPILSLFGSDGWSPKLKLSRRHTIASISQLSLKNYILLTRKLFHQLIVDAYAKTECCRLHCLRHHQGKLREDSYGELRDVISHQDNADPRNLGQRIFSPSSYNGGPGNNNV</sequence>
<keyword evidence="3" id="KW-0547">Nucleotide-binding</keyword>
<name>A0AAV4HI01_9GAST</name>
<accession>A0AAV4HI01</accession>
<organism evidence="3 4">
    <name type="scientific">Elysia marginata</name>
    <dbReference type="NCBI Taxonomy" id="1093978"/>
    <lineage>
        <taxon>Eukaryota</taxon>
        <taxon>Metazoa</taxon>
        <taxon>Spiralia</taxon>
        <taxon>Lophotrochozoa</taxon>
        <taxon>Mollusca</taxon>
        <taxon>Gastropoda</taxon>
        <taxon>Heterobranchia</taxon>
        <taxon>Euthyneura</taxon>
        <taxon>Panpulmonata</taxon>
        <taxon>Sacoglossa</taxon>
        <taxon>Placobranchoidea</taxon>
        <taxon>Plakobranchidae</taxon>
        <taxon>Elysia</taxon>
    </lineage>
</organism>
<keyword evidence="4" id="KW-1185">Reference proteome</keyword>
<evidence type="ECO:0000313" key="4">
    <source>
        <dbReference type="Proteomes" id="UP000762676"/>
    </source>
</evidence>
<protein>
    <submittedName>
        <fullName evidence="3">DNA helicase</fullName>
    </submittedName>
</protein>
<dbReference type="Proteomes" id="UP000762676">
    <property type="component" value="Unassembled WGS sequence"/>
</dbReference>
<evidence type="ECO:0000259" key="2">
    <source>
        <dbReference type="Pfam" id="PF14214"/>
    </source>
</evidence>
<keyword evidence="3" id="KW-0378">Hydrolase</keyword>